<evidence type="ECO:0008006" key="4">
    <source>
        <dbReference type="Google" id="ProtNLM"/>
    </source>
</evidence>
<evidence type="ECO:0000313" key="3">
    <source>
        <dbReference type="Proteomes" id="UP000824142"/>
    </source>
</evidence>
<accession>A0A9D1MS39</accession>
<evidence type="ECO:0000256" key="1">
    <source>
        <dbReference type="SAM" id="SignalP"/>
    </source>
</evidence>
<gene>
    <name evidence="2" type="ORF">IAC63_01175</name>
</gene>
<feature type="chain" id="PRO_5038714211" description="Secreted protein" evidence="1">
    <location>
        <begin position="19"/>
        <end position="92"/>
    </location>
</feature>
<keyword evidence="1" id="KW-0732">Signal</keyword>
<dbReference type="EMBL" id="DVNO01000007">
    <property type="protein sequence ID" value="HIU65236.1"/>
    <property type="molecule type" value="Genomic_DNA"/>
</dbReference>
<reference evidence="2" key="2">
    <citation type="journal article" date="2021" name="PeerJ">
        <title>Extensive microbial diversity within the chicken gut microbiome revealed by metagenomics and culture.</title>
        <authorList>
            <person name="Gilroy R."/>
            <person name="Ravi A."/>
            <person name="Getino M."/>
            <person name="Pursley I."/>
            <person name="Horton D.L."/>
            <person name="Alikhan N.F."/>
            <person name="Baker D."/>
            <person name="Gharbi K."/>
            <person name="Hall N."/>
            <person name="Watson M."/>
            <person name="Adriaenssens E.M."/>
            <person name="Foster-Nyarko E."/>
            <person name="Jarju S."/>
            <person name="Secka A."/>
            <person name="Antonio M."/>
            <person name="Oren A."/>
            <person name="Chaudhuri R.R."/>
            <person name="La Ragione R."/>
            <person name="Hildebrand F."/>
            <person name="Pallen M.J."/>
        </authorList>
    </citation>
    <scope>NUCLEOTIDE SEQUENCE</scope>
    <source>
        <strain evidence="2">CHK136-897</strain>
    </source>
</reference>
<organism evidence="2 3">
    <name type="scientific">Candidatus Enterousia avicola</name>
    <dbReference type="NCBI Taxonomy" id="2840787"/>
    <lineage>
        <taxon>Bacteria</taxon>
        <taxon>Pseudomonadati</taxon>
        <taxon>Pseudomonadota</taxon>
        <taxon>Alphaproteobacteria</taxon>
        <taxon>Candidatus Enterousia</taxon>
    </lineage>
</organism>
<sequence>MKKAFLIVALFCSMDAFSAAPTTSCPVGYVEIVEDNMVITDSACPTGYVSAGTATSCLLSTPDGSCIMFAPKNAVYTDSIGSYVYTFACPLE</sequence>
<feature type="signal peptide" evidence="1">
    <location>
        <begin position="1"/>
        <end position="18"/>
    </location>
</feature>
<reference evidence="2" key="1">
    <citation type="submission" date="2020-10" db="EMBL/GenBank/DDBJ databases">
        <authorList>
            <person name="Gilroy R."/>
        </authorList>
    </citation>
    <scope>NUCLEOTIDE SEQUENCE</scope>
    <source>
        <strain evidence="2">CHK136-897</strain>
    </source>
</reference>
<name>A0A9D1MS39_9PROT</name>
<dbReference type="Proteomes" id="UP000824142">
    <property type="component" value="Unassembled WGS sequence"/>
</dbReference>
<protein>
    <recommendedName>
        <fullName evidence="4">Secreted protein</fullName>
    </recommendedName>
</protein>
<dbReference type="AlphaFoldDB" id="A0A9D1MS39"/>
<proteinExistence type="predicted"/>
<comment type="caution">
    <text evidence="2">The sequence shown here is derived from an EMBL/GenBank/DDBJ whole genome shotgun (WGS) entry which is preliminary data.</text>
</comment>
<evidence type="ECO:0000313" key="2">
    <source>
        <dbReference type="EMBL" id="HIU65236.1"/>
    </source>
</evidence>